<accession>A0ABW0MNR0</accession>
<keyword evidence="1" id="KW-1133">Transmembrane helix</keyword>
<feature type="transmembrane region" description="Helical" evidence="1">
    <location>
        <begin position="102"/>
        <end position="122"/>
    </location>
</feature>
<keyword evidence="1" id="KW-0812">Transmembrane</keyword>
<dbReference type="EMBL" id="JBHSMR010000013">
    <property type="protein sequence ID" value="MFC5478568.1"/>
    <property type="molecule type" value="Genomic_DNA"/>
</dbReference>
<gene>
    <name evidence="3" type="ORF">ACFPQ5_10235</name>
</gene>
<proteinExistence type="predicted"/>
<dbReference type="Pfam" id="PF00149">
    <property type="entry name" value="Metallophos"/>
    <property type="match status" value="1"/>
</dbReference>
<organism evidence="3 4">
    <name type="scientific">Massilia suwonensis</name>
    <dbReference type="NCBI Taxonomy" id="648895"/>
    <lineage>
        <taxon>Bacteria</taxon>
        <taxon>Pseudomonadati</taxon>
        <taxon>Pseudomonadota</taxon>
        <taxon>Betaproteobacteria</taxon>
        <taxon>Burkholderiales</taxon>
        <taxon>Oxalobacteraceae</taxon>
        <taxon>Telluria group</taxon>
        <taxon>Massilia</taxon>
    </lineage>
</organism>
<dbReference type="CDD" id="cd07385">
    <property type="entry name" value="MPP_YkuE_C"/>
    <property type="match status" value="1"/>
</dbReference>
<keyword evidence="1" id="KW-0472">Membrane</keyword>
<sequence>MFSIVLNIIGTLFHFYVAHRIYRLGAVRSRVLAKVWWLGALLVWIVYIVGVRLGDEAIGWRWWPGQFALTWLGILFVMTLPLLAADIATGFGWWWKARAQRLLGIAALVGVLLSAFAIFQGVRAPVIVEYELALPKLPAALDGMRLVMVSDLHLGAQRRADWMAARVAQINALKPAAVLMVGDQVEDNPLGEPALAEVLRGLQAPRGVWAVTGNHEFYGDVETTVAEFEQGGVRWLRNASVELAPGLRLAGIEDVGRAMRSGGDITTGLAGVLPLAANEATILLSHIPAAPVIDMAAARGVGLMLSGHTHGGQIWPFSYLVQHRFPQLVGQHTVKGMNLVISRGAGSWGPRMRLWQPGEIVLITLRMSSSKP</sequence>
<keyword evidence="4" id="KW-1185">Reference proteome</keyword>
<name>A0ABW0MNR0_9BURK</name>
<comment type="caution">
    <text evidence="3">The sequence shown here is derived from an EMBL/GenBank/DDBJ whole genome shotgun (WGS) entry which is preliminary data.</text>
</comment>
<evidence type="ECO:0000256" key="1">
    <source>
        <dbReference type="SAM" id="Phobius"/>
    </source>
</evidence>
<feature type="domain" description="Calcineurin-like phosphoesterase" evidence="2">
    <location>
        <begin position="144"/>
        <end position="311"/>
    </location>
</feature>
<dbReference type="Gene3D" id="3.60.21.10">
    <property type="match status" value="1"/>
</dbReference>
<dbReference type="InterPro" id="IPR029052">
    <property type="entry name" value="Metallo-depent_PP-like"/>
</dbReference>
<dbReference type="RefSeq" id="WP_379754500.1">
    <property type="nucleotide sequence ID" value="NZ_JBHSMR010000013.1"/>
</dbReference>
<protein>
    <submittedName>
        <fullName evidence="3">Metallophosphoesterase</fullName>
    </submittedName>
</protein>
<evidence type="ECO:0000259" key="2">
    <source>
        <dbReference type="Pfam" id="PF00149"/>
    </source>
</evidence>
<evidence type="ECO:0000313" key="4">
    <source>
        <dbReference type="Proteomes" id="UP001596101"/>
    </source>
</evidence>
<reference evidence="4" key="1">
    <citation type="journal article" date="2019" name="Int. J. Syst. Evol. Microbiol.">
        <title>The Global Catalogue of Microorganisms (GCM) 10K type strain sequencing project: providing services to taxonomists for standard genome sequencing and annotation.</title>
        <authorList>
            <consortium name="The Broad Institute Genomics Platform"/>
            <consortium name="The Broad Institute Genome Sequencing Center for Infectious Disease"/>
            <person name="Wu L."/>
            <person name="Ma J."/>
        </authorList>
    </citation>
    <scope>NUCLEOTIDE SEQUENCE [LARGE SCALE GENOMIC DNA]</scope>
    <source>
        <strain evidence="4">CCUG 43111</strain>
    </source>
</reference>
<dbReference type="Proteomes" id="UP001596101">
    <property type="component" value="Unassembled WGS sequence"/>
</dbReference>
<evidence type="ECO:0000313" key="3">
    <source>
        <dbReference type="EMBL" id="MFC5478568.1"/>
    </source>
</evidence>
<dbReference type="InterPro" id="IPR004843">
    <property type="entry name" value="Calcineurin-like_PHP"/>
</dbReference>
<dbReference type="PANTHER" id="PTHR31302:SF0">
    <property type="entry name" value="TRANSMEMBRANE PROTEIN WITH METALLOPHOSPHOESTERASE DOMAIN"/>
    <property type="match status" value="1"/>
</dbReference>
<dbReference type="PANTHER" id="PTHR31302">
    <property type="entry name" value="TRANSMEMBRANE PROTEIN WITH METALLOPHOSPHOESTERASE DOMAIN-RELATED"/>
    <property type="match status" value="1"/>
</dbReference>
<dbReference type="InterPro" id="IPR051158">
    <property type="entry name" value="Metallophosphoesterase_sf"/>
</dbReference>
<feature type="transmembrane region" description="Helical" evidence="1">
    <location>
        <begin position="69"/>
        <end position="95"/>
    </location>
</feature>
<feature type="transmembrane region" description="Helical" evidence="1">
    <location>
        <begin position="31"/>
        <end position="49"/>
    </location>
</feature>
<dbReference type="SUPFAM" id="SSF56300">
    <property type="entry name" value="Metallo-dependent phosphatases"/>
    <property type="match status" value="1"/>
</dbReference>